<proteinExistence type="predicted"/>
<evidence type="ECO:0000313" key="3">
    <source>
        <dbReference type="EMBL" id="PHO18629.1"/>
    </source>
</evidence>
<dbReference type="EMBL" id="CP032098">
    <property type="protein sequence ID" value="AXX91574.1"/>
    <property type="molecule type" value="Genomic_DNA"/>
</dbReference>
<protein>
    <submittedName>
        <fullName evidence="3">DUF58 domain-containing protein</fullName>
    </submittedName>
</protein>
<dbReference type="InterPro" id="IPR002881">
    <property type="entry name" value="DUF58"/>
</dbReference>
<feature type="domain" description="DUF58" evidence="1">
    <location>
        <begin position="38"/>
        <end position="224"/>
    </location>
</feature>
<keyword evidence="4" id="KW-1185">Reference proteome</keyword>
<reference evidence="2 5" key="2">
    <citation type="submission" date="2018-08" db="EMBL/GenBank/DDBJ databases">
        <title>Complete genome of the Arcobacter molluscorum type strain LMG 25693.</title>
        <authorList>
            <person name="Miller W.G."/>
            <person name="Yee E."/>
            <person name="Bono J.L."/>
        </authorList>
    </citation>
    <scope>NUCLEOTIDE SEQUENCE [LARGE SCALE GENOMIC DNA]</scope>
    <source>
        <strain evidence="2 5">CECT 7696</strain>
    </source>
</reference>
<accession>A0A2G1DJE5</accession>
<dbReference type="PANTHER" id="PTHR33608">
    <property type="entry name" value="BLL2464 PROTEIN"/>
    <property type="match status" value="1"/>
</dbReference>
<dbReference type="KEGG" id="amol:AMOL_0572"/>
<name>A0A2G1DJE5_9BACT</name>
<dbReference type="Pfam" id="PF01882">
    <property type="entry name" value="DUF58"/>
    <property type="match status" value="1"/>
</dbReference>
<gene>
    <name evidence="2" type="ORF">AMOL_0572</name>
    <name evidence="3" type="ORF">CPU12_04945</name>
</gene>
<dbReference type="RefSeq" id="WP_099341980.1">
    <property type="nucleotide sequence ID" value="NZ_CP032098.1"/>
</dbReference>
<dbReference type="AlphaFoldDB" id="A0A2G1DJE5"/>
<organism evidence="3 4">
    <name type="scientific">Malaciobacter molluscorum LMG 25693</name>
    <dbReference type="NCBI Taxonomy" id="870501"/>
    <lineage>
        <taxon>Bacteria</taxon>
        <taxon>Pseudomonadati</taxon>
        <taxon>Campylobacterota</taxon>
        <taxon>Epsilonproteobacteria</taxon>
        <taxon>Campylobacterales</taxon>
        <taxon>Arcobacteraceae</taxon>
        <taxon>Malaciobacter</taxon>
    </lineage>
</organism>
<dbReference type="Proteomes" id="UP000262712">
    <property type="component" value="Chromosome"/>
</dbReference>
<dbReference type="EMBL" id="NXFY01000005">
    <property type="protein sequence ID" value="PHO18629.1"/>
    <property type="molecule type" value="Genomic_DNA"/>
</dbReference>
<evidence type="ECO:0000313" key="5">
    <source>
        <dbReference type="Proteomes" id="UP000262712"/>
    </source>
</evidence>
<evidence type="ECO:0000259" key="1">
    <source>
        <dbReference type="Pfam" id="PF01882"/>
    </source>
</evidence>
<evidence type="ECO:0000313" key="2">
    <source>
        <dbReference type="EMBL" id="AXX91574.1"/>
    </source>
</evidence>
<sequence length="277" mass="32121">MNAKLKKILIKSKKEVFSEIVGNNSSKLKGEGYDFLELKEYEYGEDVKNIDWVISAKLQKPYVKVFHAQKELNINIVPILNGSVYFGTDVFKQDLICEISSILAFSAIKQGDTFSSYIANNNIEVCTKKSKKNFSVNRMAENIFNYKSVGKKCDYKAICNQLFSHLKRRSLIFLIGDFFDSSKIDLKLLSKKHEVVVIIVRDKFEENLTTLGNVQLRDLENGIEYKGILDKTSINEYKKLLKQNDHILYEHLRKCNINFIKIYTDENPFSKLIRLMK</sequence>
<reference evidence="3 4" key="1">
    <citation type="submission" date="2017-09" db="EMBL/GenBank/DDBJ databases">
        <title>Arcobacter canalis sp. nov., a new species isolated from a water canal contaminated with urban sewage.</title>
        <authorList>
            <person name="Perez-Cataluna A."/>
            <person name="Salas-Masso N."/>
            <person name="Figueras M.J."/>
        </authorList>
    </citation>
    <scope>NUCLEOTIDE SEQUENCE [LARGE SCALE GENOMIC DNA]</scope>
    <source>
        <strain evidence="3 4">F98-3</strain>
    </source>
</reference>
<evidence type="ECO:0000313" key="4">
    <source>
        <dbReference type="Proteomes" id="UP000221222"/>
    </source>
</evidence>
<dbReference type="Proteomes" id="UP000221222">
    <property type="component" value="Unassembled WGS sequence"/>
</dbReference>
<dbReference type="PANTHER" id="PTHR33608:SF6">
    <property type="entry name" value="BLL2464 PROTEIN"/>
    <property type="match status" value="1"/>
</dbReference>